<dbReference type="GO" id="GO:0003700">
    <property type="term" value="F:DNA-binding transcription factor activity"/>
    <property type="evidence" value="ECO:0007669"/>
    <property type="project" value="InterPro"/>
</dbReference>
<dbReference type="InterPro" id="IPR036388">
    <property type="entry name" value="WH-like_DNA-bd_sf"/>
</dbReference>
<dbReference type="STRING" id="1777143.AWB82_05910"/>
<dbReference type="InterPro" id="IPR036390">
    <property type="entry name" value="WH_DNA-bd_sf"/>
</dbReference>
<feature type="domain" description="HTH arsR-type" evidence="5">
    <location>
        <begin position="33"/>
        <end position="130"/>
    </location>
</feature>
<accession>A0A158CWK6</accession>
<name>A0A158CWK6_9BURK</name>
<dbReference type="SUPFAM" id="SSF46785">
    <property type="entry name" value="Winged helix' DNA-binding domain"/>
    <property type="match status" value="1"/>
</dbReference>
<dbReference type="Proteomes" id="UP000054596">
    <property type="component" value="Unassembled WGS sequence"/>
</dbReference>
<dbReference type="InterPro" id="IPR001845">
    <property type="entry name" value="HTH_ArsR_DNA-bd_dom"/>
</dbReference>
<dbReference type="Pfam" id="PF12840">
    <property type="entry name" value="HTH_20"/>
    <property type="match status" value="1"/>
</dbReference>
<keyword evidence="7" id="KW-1185">Reference proteome</keyword>
<keyword evidence="1" id="KW-0805">Transcription regulation</keyword>
<protein>
    <submittedName>
        <fullName evidence="6">ArsR family transcriptional regulator</fullName>
    </submittedName>
</protein>
<dbReference type="InterPro" id="IPR051011">
    <property type="entry name" value="Metal_resp_trans_reg"/>
</dbReference>
<dbReference type="InterPro" id="IPR011991">
    <property type="entry name" value="ArsR-like_HTH"/>
</dbReference>
<sequence>MCVRHKQPCHPSTAVPPGAGGAALESAHNLERQSLMKEKDAIKALAALAQPTRLAIFRLLVTAGPEGLNVGVIQEHLDLASATLSFHLKELTHAGLVTSRQEGRFVYYGPEIEHMNDLVGFLTENCCQGVDSVACKSAKRVKCKPVTA</sequence>
<keyword evidence="2" id="KW-0238">DNA-binding</keyword>
<dbReference type="PANTHER" id="PTHR43132:SF2">
    <property type="entry name" value="ARSENICAL RESISTANCE OPERON REPRESSOR ARSR-RELATED"/>
    <property type="match status" value="1"/>
</dbReference>
<dbReference type="GO" id="GO:0003677">
    <property type="term" value="F:DNA binding"/>
    <property type="evidence" value="ECO:0007669"/>
    <property type="project" value="UniProtKB-KW"/>
</dbReference>
<dbReference type="PRINTS" id="PR00778">
    <property type="entry name" value="HTHARSR"/>
</dbReference>
<evidence type="ECO:0000313" key="6">
    <source>
        <dbReference type="EMBL" id="SAK86689.1"/>
    </source>
</evidence>
<gene>
    <name evidence="6" type="ORF">AWB82_05910</name>
</gene>
<evidence type="ECO:0000259" key="5">
    <source>
        <dbReference type="PROSITE" id="PS50987"/>
    </source>
</evidence>
<evidence type="ECO:0000256" key="3">
    <source>
        <dbReference type="ARBA" id="ARBA00023163"/>
    </source>
</evidence>
<dbReference type="CDD" id="cd00090">
    <property type="entry name" value="HTH_ARSR"/>
    <property type="match status" value="1"/>
</dbReference>
<dbReference type="PROSITE" id="PS50987">
    <property type="entry name" value="HTH_ARSR_2"/>
    <property type="match status" value="1"/>
</dbReference>
<dbReference type="SMART" id="SM00418">
    <property type="entry name" value="HTH_ARSR"/>
    <property type="match status" value="1"/>
</dbReference>
<evidence type="ECO:0000256" key="1">
    <source>
        <dbReference type="ARBA" id="ARBA00023015"/>
    </source>
</evidence>
<evidence type="ECO:0000313" key="7">
    <source>
        <dbReference type="Proteomes" id="UP000054596"/>
    </source>
</evidence>
<dbReference type="AlphaFoldDB" id="A0A158CWK6"/>
<dbReference type="PANTHER" id="PTHR43132">
    <property type="entry name" value="ARSENICAL RESISTANCE OPERON REPRESSOR ARSR-RELATED"/>
    <property type="match status" value="1"/>
</dbReference>
<organism evidence="6 7">
    <name type="scientific">Caballeronia glebae</name>
    <dbReference type="NCBI Taxonomy" id="1777143"/>
    <lineage>
        <taxon>Bacteria</taxon>
        <taxon>Pseudomonadati</taxon>
        <taxon>Pseudomonadota</taxon>
        <taxon>Betaproteobacteria</taxon>
        <taxon>Burkholderiales</taxon>
        <taxon>Burkholderiaceae</taxon>
        <taxon>Caballeronia</taxon>
    </lineage>
</organism>
<dbReference type="NCBIfam" id="NF033788">
    <property type="entry name" value="HTH_metalloreg"/>
    <property type="match status" value="1"/>
</dbReference>
<dbReference type="Gene3D" id="1.10.10.10">
    <property type="entry name" value="Winged helix-like DNA-binding domain superfamily/Winged helix DNA-binding domain"/>
    <property type="match status" value="1"/>
</dbReference>
<evidence type="ECO:0000256" key="2">
    <source>
        <dbReference type="ARBA" id="ARBA00023125"/>
    </source>
</evidence>
<keyword evidence="3" id="KW-0804">Transcription</keyword>
<evidence type="ECO:0000256" key="4">
    <source>
        <dbReference type="SAM" id="MobiDB-lite"/>
    </source>
</evidence>
<comment type="caution">
    <text evidence="6">The sequence shown here is derived from an EMBL/GenBank/DDBJ whole genome shotgun (WGS) entry which is preliminary data.</text>
</comment>
<proteinExistence type="predicted"/>
<feature type="region of interest" description="Disordered" evidence="4">
    <location>
        <begin position="1"/>
        <end position="20"/>
    </location>
</feature>
<dbReference type="EMBL" id="FCOJ02000060">
    <property type="protein sequence ID" value="SAK86689.1"/>
    <property type="molecule type" value="Genomic_DNA"/>
</dbReference>
<reference evidence="6" key="1">
    <citation type="submission" date="2016-01" db="EMBL/GenBank/DDBJ databases">
        <authorList>
            <person name="Peeters C."/>
        </authorList>
    </citation>
    <scope>NUCLEOTIDE SEQUENCE [LARGE SCALE GENOMIC DNA]</scope>
    <source>
        <strain evidence="6">LMG 29325</strain>
    </source>
</reference>